<evidence type="ECO:0000256" key="1">
    <source>
        <dbReference type="SAM" id="MobiDB-lite"/>
    </source>
</evidence>
<gene>
    <name evidence="3" type="ORF">NPIL_264101</name>
</gene>
<evidence type="ECO:0000313" key="3">
    <source>
        <dbReference type="EMBL" id="GFT69747.1"/>
    </source>
</evidence>
<keyword evidence="4" id="KW-1185">Reference proteome</keyword>
<proteinExistence type="predicted"/>
<feature type="transmembrane region" description="Helical" evidence="2">
    <location>
        <begin position="7"/>
        <end position="30"/>
    </location>
</feature>
<reference evidence="3" key="1">
    <citation type="submission" date="2020-08" db="EMBL/GenBank/DDBJ databases">
        <title>Multicomponent nature underlies the extraordinary mechanical properties of spider dragline silk.</title>
        <authorList>
            <person name="Kono N."/>
            <person name="Nakamura H."/>
            <person name="Mori M."/>
            <person name="Yoshida Y."/>
            <person name="Ohtoshi R."/>
            <person name="Malay A.D."/>
            <person name="Moran D.A.P."/>
            <person name="Tomita M."/>
            <person name="Numata K."/>
            <person name="Arakawa K."/>
        </authorList>
    </citation>
    <scope>NUCLEOTIDE SEQUENCE</scope>
</reference>
<dbReference type="EMBL" id="BMAW01116224">
    <property type="protein sequence ID" value="GFT69747.1"/>
    <property type="molecule type" value="Genomic_DNA"/>
</dbReference>
<evidence type="ECO:0000313" key="4">
    <source>
        <dbReference type="Proteomes" id="UP000887013"/>
    </source>
</evidence>
<feature type="region of interest" description="Disordered" evidence="1">
    <location>
        <begin position="68"/>
        <end position="87"/>
    </location>
</feature>
<accession>A0A8X6PGT0</accession>
<keyword evidence="2" id="KW-1133">Transmembrane helix</keyword>
<keyword evidence="2" id="KW-0472">Membrane</keyword>
<evidence type="ECO:0000256" key="2">
    <source>
        <dbReference type="SAM" id="Phobius"/>
    </source>
</evidence>
<name>A0A8X6PGT0_NEPPI</name>
<dbReference type="Proteomes" id="UP000887013">
    <property type="component" value="Unassembled WGS sequence"/>
</dbReference>
<dbReference type="AlphaFoldDB" id="A0A8X6PGT0"/>
<organism evidence="3 4">
    <name type="scientific">Nephila pilipes</name>
    <name type="common">Giant wood spider</name>
    <name type="synonym">Nephila maculata</name>
    <dbReference type="NCBI Taxonomy" id="299642"/>
    <lineage>
        <taxon>Eukaryota</taxon>
        <taxon>Metazoa</taxon>
        <taxon>Ecdysozoa</taxon>
        <taxon>Arthropoda</taxon>
        <taxon>Chelicerata</taxon>
        <taxon>Arachnida</taxon>
        <taxon>Araneae</taxon>
        <taxon>Araneomorphae</taxon>
        <taxon>Entelegynae</taxon>
        <taxon>Araneoidea</taxon>
        <taxon>Nephilidae</taxon>
        <taxon>Nephila</taxon>
    </lineage>
</organism>
<protein>
    <submittedName>
        <fullName evidence="3">Uncharacterized protein</fullName>
    </submittedName>
</protein>
<comment type="caution">
    <text evidence="3">The sequence shown here is derived from an EMBL/GenBank/DDBJ whole genome shotgun (WGS) entry which is preliminary data.</text>
</comment>
<keyword evidence="2" id="KW-0812">Transmembrane</keyword>
<sequence>MHYYISVPCLLLSPLSSLYILNIFLLLWTWRRRCYHIATCLAFCLLSGDGHSSPADADHTCRASGMLSAMTGGQTGGYRAAERPKQR</sequence>